<dbReference type="RefSeq" id="WP_238158567.1">
    <property type="nucleotide sequence ID" value="NZ_SOCE01000002.1"/>
</dbReference>
<accession>A0A4R7SW23</accession>
<proteinExistence type="predicted"/>
<organism evidence="1 2">
    <name type="scientific">Kribbella voronezhensis</name>
    <dbReference type="NCBI Taxonomy" id="2512212"/>
    <lineage>
        <taxon>Bacteria</taxon>
        <taxon>Bacillati</taxon>
        <taxon>Actinomycetota</taxon>
        <taxon>Actinomycetes</taxon>
        <taxon>Propionibacteriales</taxon>
        <taxon>Kribbellaceae</taxon>
        <taxon>Kribbella</taxon>
    </lineage>
</organism>
<dbReference type="Proteomes" id="UP000295151">
    <property type="component" value="Unassembled WGS sequence"/>
</dbReference>
<sequence length="149" mass="16444">MFREVLGFLAADGWPVAPDSFDGVPCIRTRFIGTDDAWDCRARPYDPFGQLAFESVLPLTVGPEQLDAVTQLAVRANWRLLTGAFQLDLDSGELVFRTMVFLSDGVELPEPLCRGLVYSNVLTVDRCLTEFKAAAAGDDPLQAYERLAL</sequence>
<dbReference type="InterPro" id="IPR019660">
    <property type="entry name" value="Put_sensory_transdc_reg_YbjN"/>
</dbReference>
<gene>
    <name evidence="1" type="ORF">EV138_5868</name>
</gene>
<comment type="caution">
    <text evidence="1">The sequence shown here is derived from an EMBL/GenBank/DDBJ whole genome shotgun (WGS) entry which is preliminary data.</text>
</comment>
<evidence type="ECO:0000313" key="2">
    <source>
        <dbReference type="Proteomes" id="UP000295151"/>
    </source>
</evidence>
<protein>
    <submittedName>
        <fullName evidence="1">Putative sensory transduction regulator</fullName>
    </submittedName>
</protein>
<keyword evidence="2" id="KW-1185">Reference proteome</keyword>
<reference evidence="1 2" key="1">
    <citation type="submission" date="2019-03" db="EMBL/GenBank/DDBJ databases">
        <title>Genomic Encyclopedia of Type Strains, Phase III (KMG-III): the genomes of soil and plant-associated and newly described type strains.</title>
        <authorList>
            <person name="Whitman W."/>
        </authorList>
    </citation>
    <scope>NUCLEOTIDE SEQUENCE [LARGE SCALE GENOMIC DNA]</scope>
    <source>
        <strain evidence="1 2">VKM Ac-2575</strain>
    </source>
</reference>
<name>A0A4R7SW23_9ACTN</name>
<dbReference type="Pfam" id="PF10722">
    <property type="entry name" value="YbjN"/>
    <property type="match status" value="1"/>
</dbReference>
<dbReference type="EMBL" id="SOCE01000002">
    <property type="protein sequence ID" value="TDU83404.1"/>
    <property type="molecule type" value="Genomic_DNA"/>
</dbReference>
<evidence type="ECO:0000313" key="1">
    <source>
        <dbReference type="EMBL" id="TDU83404.1"/>
    </source>
</evidence>
<dbReference type="AlphaFoldDB" id="A0A4R7SW23"/>